<accession>A0ABW2Z4F5</accession>
<reference evidence="2" key="1">
    <citation type="journal article" date="2019" name="Int. J. Syst. Evol. Microbiol.">
        <title>The Global Catalogue of Microorganisms (GCM) 10K type strain sequencing project: providing services to taxonomists for standard genome sequencing and annotation.</title>
        <authorList>
            <consortium name="The Broad Institute Genomics Platform"/>
            <consortium name="The Broad Institute Genome Sequencing Center for Infectious Disease"/>
            <person name="Wu L."/>
            <person name="Ma J."/>
        </authorList>
    </citation>
    <scope>NUCLEOTIDE SEQUENCE [LARGE SCALE GENOMIC DNA]</scope>
    <source>
        <strain evidence="2">CCUG 60022</strain>
    </source>
</reference>
<dbReference type="Proteomes" id="UP001597032">
    <property type="component" value="Unassembled WGS sequence"/>
</dbReference>
<keyword evidence="2" id="KW-1185">Reference proteome</keyword>
<sequence length="260" mass="30342">MNNSDFTYLLQNPESIDNQQTTMLTEILNEFPYFQAARTIQLKGFHKNNDFKYNKALKITAAYIVDRKVLFDFITSFSFNNISSKNYQVLEEIEVIEPKTVEILHKKLVDKFSFTTKKTTETKATKILEIGKPISFKSSEPHSFNEWMQLISKNPILREKSKPENSPNDHPKFKLIDQFIETNPKIKPIDKNIPNKDISLESLSEDKSIMTETLAKVYLEQKKYENAIKAYRILILKYPEKSGFFADRIKAIKILQKNKS</sequence>
<dbReference type="EMBL" id="JBHTIC010000002">
    <property type="protein sequence ID" value="MFD0760806.1"/>
    <property type="molecule type" value="Genomic_DNA"/>
</dbReference>
<proteinExistence type="predicted"/>
<name>A0ABW2Z4F5_9FLAO</name>
<dbReference type="RefSeq" id="WP_386781364.1">
    <property type="nucleotide sequence ID" value="NZ_JBHTIC010000002.1"/>
</dbReference>
<evidence type="ECO:0000313" key="2">
    <source>
        <dbReference type="Proteomes" id="UP001597032"/>
    </source>
</evidence>
<gene>
    <name evidence="1" type="ORF">ACFQZW_01795</name>
</gene>
<protein>
    <submittedName>
        <fullName evidence="1">Tetratricopeptide repeat protein</fullName>
    </submittedName>
</protein>
<comment type="caution">
    <text evidence="1">The sequence shown here is derived from an EMBL/GenBank/DDBJ whole genome shotgun (WGS) entry which is preliminary data.</text>
</comment>
<organism evidence="1 2">
    <name type="scientific">Lutibacter aestuarii</name>
    <dbReference type="NCBI Taxonomy" id="861111"/>
    <lineage>
        <taxon>Bacteria</taxon>
        <taxon>Pseudomonadati</taxon>
        <taxon>Bacteroidota</taxon>
        <taxon>Flavobacteriia</taxon>
        <taxon>Flavobacteriales</taxon>
        <taxon>Flavobacteriaceae</taxon>
        <taxon>Lutibacter</taxon>
    </lineage>
</organism>
<evidence type="ECO:0000313" key="1">
    <source>
        <dbReference type="EMBL" id="MFD0760806.1"/>
    </source>
</evidence>